<feature type="non-terminal residue" evidence="1">
    <location>
        <position position="1"/>
    </location>
</feature>
<sequence length="73" mass="8129">AGKTKDRTTAMVMADSTGKKYPLFLVLKTKASKVKAVVQENLTQRHGFGKTVWKEVEPLQEKFGCRIYGNPTA</sequence>
<evidence type="ECO:0000313" key="1">
    <source>
        <dbReference type="EMBL" id="RLN94126.1"/>
    </source>
</evidence>
<organism evidence="1 2">
    <name type="scientific">Aphanomyces astaci</name>
    <name type="common">Crayfish plague agent</name>
    <dbReference type="NCBI Taxonomy" id="112090"/>
    <lineage>
        <taxon>Eukaryota</taxon>
        <taxon>Sar</taxon>
        <taxon>Stramenopiles</taxon>
        <taxon>Oomycota</taxon>
        <taxon>Saprolegniomycetes</taxon>
        <taxon>Saprolegniales</taxon>
        <taxon>Verrucalvaceae</taxon>
        <taxon>Aphanomyces</taxon>
    </lineage>
</organism>
<evidence type="ECO:0000313" key="2">
    <source>
        <dbReference type="Proteomes" id="UP000275652"/>
    </source>
</evidence>
<dbReference type="Proteomes" id="UP000275652">
    <property type="component" value="Unassembled WGS sequence"/>
</dbReference>
<protein>
    <submittedName>
        <fullName evidence="1">Uncharacterized protein</fullName>
    </submittedName>
</protein>
<name>A0A9X8H2K4_APHAT</name>
<dbReference type="EMBL" id="QUTI01058702">
    <property type="protein sequence ID" value="RLN94126.1"/>
    <property type="molecule type" value="Genomic_DNA"/>
</dbReference>
<dbReference type="AlphaFoldDB" id="A0A9X8H2K4"/>
<accession>A0A9X8H2K4</accession>
<reference evidence="1 2" key="1">
    <citation type="journal article" date="2018" name="J. Invertebr. Pathol.">
        <title>New genotyping method for the causative agent of crayfish plague (Aphanomyces astaci) based on whole genome data.</title>
        <authorList>
            <person name="Minardi D."/>
            <person name="Studholme D.J."/>
            <person name="van der Giezen M."/>
            <person name="Pretto T."/>
            <person name="Oidtmann B."/>
        </authorList>
    </citation>
    <scope>NUCLEOTIDE SEQUENCE [LARGE SCALE GENOMIC DNA]</scope>
    <source>
        <strain evidence="1 2">KB13</strain>
    </source>
</reference>
<gene>
    <name evidence="1" type="ORF">DYB28_001534</name>
</gene>
<proteinExistence type="predicted"/>
<comment type="caution">
    <text evidence="1">The sequence shown here is derived from an EMBL/GenBank/DDBJ whole genome shotgun (WGS) entry which is preliminary data.</text>
</comment>